<gene>
    <name evidence="3" type="ORF">I6J59_03395</name>
</gene>
<dbReference type="GeneID" id="93096484"/>
<dbReference type="Pfam" id="PF13240">
    <property type="entry name" value="Zn_Ribbon_1"/>
    <property type="match status" value="1"/>
</dbReference>
<dbReference type="InterPro" id="IPR026870">
    <property type="entry name" value="Zinc_ribbon_dom"/>
</dbReference>
<feature type="transmembrane region" description="Helical" evidence="1">
    <location>
        <begin position="261"/>
        <end position="280"/>
    </location>
</feature>
<feature type="domain" description="Zinc-ribbon" evidence="2">
    <location>
        <begin position="2"/>
        <end position="23"/>
    </location>
</feature>
<dbReference type="EMBL" id="CP069450">
    <property type="protein sequence ID" value="QRO50688.1"/>
    <property type="molecule type" value="Genomic_DNA"/>
</dbReference>
<keyword evidence="4" id="KW-1185">Reference proteome</keyword>
<evidence type="ECO:0000259" key="2">
    <source>
        <dbReference type="Pfam" id="PF13240"/>
    </source>
</evidence>
<name>A0ABX7H957_9BACT</name>
<protein>
    <submittedName>
        <fullName evidence="3">Zinc ribbon domain-containing protein</fullName>
    </submittedName>
</protein>
<keyword evidence="1" id="KW-0472">Membrane</keyword>
<evidence type="ECO:0000256" key="1">
    <source>
        <dbReference type="SAM" id="Phobius"/>
    </source>
</evidence>
<keyword evidence="1" id="KW-1133">Transmembrane helix</keyword>
<proteinExistence type="predicted"/>
<dbReference type="RefSeq" id="WP_027202322.1">
    <property type="nucleotide sequence ID" value="NZ_CP069450.1"/>
</dbReference>
<dbReference type="Proteomes" id="UP000654720">
    <property type="component" value="Chromosome"/>
</dbReference>
<sequence length="293" mass="33726">MFCIHCGQKLPDNAKFCNQCGEPCFVHEAKDNITEKANWESVENIKGTIFDSYLDDDVSENARWDCPSYIKEEKKDLPTYIAPEVIYFKVNKDYANEGECLFFSWDTQNTTKAIISIENLFSSVLQVINVPERAEQQAIFIFFHSEDHIIIKLQVYDALGNKIDYPNSLYIYKTENSHPVILSFLANKYAIHDNETIELSWNVKNATKVTCSIIEGELELYGKKTITISFEREIPLNIYLNAENEHGREKKCLHIDMKDNLTTKILIILIILIVVIGAILSGEFNDLFSLFIK</sequence>
<reference evidence="3 4" key="1">
    <citation type="submission" date="2021-02" db="EMBL/GenBank/DDBJ databases">
        <title>FDA dAtabase for Regulatory Grade micrObial Sequences (FDA-ARGOS): Supporting development and validation of Infectious Disease Dx tests.</title>
        <authorList>
            <person name="Carlson P."/>
            <person name="Fischbach M."/>
            <person name="Hastie J."/>
            <person name="Bilen M."/>
            <person name="Cheng A."/>
            <person name="Tallon L."/>
            <person name="Sadzewicz L."/>
            <person name="Zhao X."/>
            <person name="Boylan J."/>
            <person name="Ott S."/>
            <person name="Bowen H."/>
            <person name="Vavikolanu K."/>
            <person name="Mehta A."/>
            <person name="Aluvathingal J."/>
            <person name="Nadendla S."/>
            <person name="Yan Y."/>
            <person name="Sichtig H."/>
        </authorList>
    </citation>
    <scope>NUCLEOTIDE SEQUENCE [LARGE SCALE GENOMIC DNA]</scope>
    <source>
        <strain evidence="3 4">FDAARGOS_1229</strain>
    </source>
</reference>
<evidence type="ECO:0000313" key="4">
    <source>
        <dbReference type="Proteomes" id="UP000654720"/>
    </source>
</evidence>
<accession>A0ABX7H957</accession>
<organism evidence="3 4">
    <name type="scientific">Butyricimonas virosa</name>
    <dbReference type="NCBI Taxonomy" id="544645"/>
    <lineage>
        <taxon>Bacteria</taxon>
        <taxon>Pseudomonadati</taxon>
        <taxon>Bacteroidota</taxon>
        <taxon>Bacteroidia</taxon>
        <taxon>Bacteroidales</taxon>
        <taxon>Odoribacteraceae</taxon>
        <taxon>Butyricimonas</taxon>
    </lineage>
</organism>
<evidence type="ECO:0000313" key="3">
    <source>
        <dbReference type="EMBL" id="QRO50688.1"/>
    </source>
</evidence>
<keyword evidence="1" id="KW-0812">Transmembrane</keyword>